<dbReference type="Pfam" id="PF17116">
    <property type="entry name" value="T9SS_plug_1st"/>
    <property type="match status" value="1"/>
</dbReference>
<accession>A0ABU2Y795</accession>
<keyword evidence="1" id="KW-0732">Signal</keyword>
<protein>
    <submittedName>
        <fullName evidence="3">DUF5103 domain-containing protein</fullName>
    </submittedName>
</protein>
<reference evidence="3 4" key="1">
    <citation type="submission" date="2023-09" db="EMBL/GenBank/DDBJ databases">
        <authorList>
            <person name="Rey-Velasco X."/>
        </authorList>
    </citation>
    <scope>NUCLEOTIDE SEQUENCE [LARGE SCALE GENOMIC DNA]</scope>
    <source>
        <strain evidence="3 4">P050</strain>
    </source>
</reference>
<dbReference type="InterPro" id="IPR031345">
    <property type="entry name" value="T9SS_Plug_N"/>
</dbReference>
<evidence type="ECO:0000313" key="4">
    <source>
        <dbReference type="Proteomes" id="UP001252186"/>
    </source>
</evidence>
<dbReference type="Gene3D" id="2.60.40.10">
    <property type="entry name" value="Immunoglobulins"/>
    <property type="match status" value="1"/>
</dbReference>
<gene>
    <name evidence="3" type="ORF">RM519_12515</name>
</gene>
<feature type="domain" description="Type 9 secretion system plug protein N-terminal" evidence="2">
    <location>
        <begin position="30"/>
        <end position="151"/>
    </location>
</feature>
<dbReference type="SUPFAM" id="SSF81296">
    <property type="entry name" value="E set domains"/>
    <property type="match status" value="1"/>
</dbReference>
<dbReference type="InterPro" id="IPR014756">
    <property type="entry name" value="Ig_E-set"/>
</dbReference>
<dbReference type="InterPro" id="IPR013783">
    <property type="entry name" value="Ig-like_fold"/>
</dbReference>
<evidence type="ECO:0000313" key="3">
    <source>
        <dbReference type="EMBL" id="MDT0554075.1"/>
    </source>
</evidence>
<organism evidence="3 4">
    <name type="scientific">Urechidicola vernalis</name>
    <dbReference type="NCBI Taxonomy" id="3075600"/>
    <lineage>
        <taxon>Bacteria</taxon>
        <taxon>Pseudomonadati</taxon>
        <taxon>Bacteroidota</taxon>
        <taxon>Flavobacteriia</taxon>
        <taxon>Flavobacteriales</taxon>
        <taxon>Flavobacteriaceae</taxon>
        <taxon>Urechidicola</taxon>
    </lineage>
</organism>
<feature type="chain" id="PRO_5046983192" evidence="1">
    <location>
        <begin position="20"/>
        <end position="416"/>
    </location>
</feature>
<evidence type="ECO:0000259" key="2">
    <source>
        <dbReference type="Pfam" id="PF17116"/>
    </source>
</evidence>
<dbReference type="RefSeq" id="WP_311594159.1">
    <property type="nucleotide sequence ID" value="NZ_JAVRHV010000007.1"/>
</dbReference>
<name>A0ABU2Y795_9FLAO</name>
<keyword evidence="4" id="KW-1185">Reference proteome</keyword>
<dbReference type="EMBL" id="JAVRHV010000007">
    <property type="protein sequence ID" value="MDT0554075.1"/>
    <property type="molecule type" value="Genomic_DNA"/>
</dbReference>
<sequence length="416" mass="49205">MIKKIVFLFALFLSTFSSAQLAYPPQANHVKSVVLRPLAPNRYVPIMRMGEKFELSFDDLEADQKEYYYKIEHYDFDWNPSGLSDREYLIGYQTDRIRNYENSFNTLQFYTHYKVTFPNNETKFRLTGNYKITVYDEFDQIAFVRKFVLYEQKVSAGIEIRRSRDLSAYDTKQYVEFDIKYPNVIINNPSEEVKVVLMQNNDWNTAMTHLKPQYYRGQQLIYKYVNETNFWAGNEFRYFDSKGVRDANIEIARVDSGPNLYHTILFTDEERIDLPYSLNPDINGNFVIRTIDGGQNPDLDADYTWVFFSLQSLEDLRGKQIYINGAYNNWEAREEFEMKMNPDTGKYEAIVLMKQGFYNYQYITIDKDGNRSNHDIDGSFHLTENDYTVLVYYRPFGARYDQVVGIGYGKSDRILN</sequence>
<evidence type="ECO:0000256" key="1">
    <source>
        <dbReference type="SAM" id="SignalP"/>
    </source>
</evidence>
<feature type="signal peptide" evidence="1">
    <location>
        <begin position="1"/>
        <end position="19"/>
    </location>
</feature>
<proteinExistence type="predicted"/>
<comment type="caution">
    <text evidence="3">The sequence shown here is derived from an EMBL/GenBank/DDBJ whole genome shotgun (WGS) entry which is preliminary data.</text>
</comment>
<dbReference type="Proteomes" id="UP001252186">
    <property type="component" value="Unassembled WGS sequence"/>
</dbReference>